<evidence type="ECO:0000313" key="1">
    <source>
        <dbReference type="EMBL" id="MPD00895.1"/>
    </source>
</evidence>
<comment type="caution">
    <text evidence="1">The sequence shown here is derived from an EMBL/GenBank/DDBJ whole genome shotgun (WGS) entry which is preliminary data.</text>
</comment>
<gene>
    <name evidence="1" type="ORF">E2C01_096400</name>
</gene>
<accession>A0A5B7K849</accession>
<reference evidence="1 2" key="1">
    <citation type="submission" date="2019-05" db="EMBL/GenBank/DDBJ databases">
        <title>Another draft genome of Portunus trituberculatus and its Hox gene families provides insights of decapod evolution.</title>
        <authorList>
            <person name="Jeong J.-H."/>
            <person name="Song I."/>
            <person name="Kim S."/>
            <person name="Choi T."/>
            <person name="Kim D."/>
            <person name="Ryu S."/>
            <person name="Kim W."/>
        </authorList>
    </citation>
    <scope>NUCLEOTIDE SEQUENCE [LARGE SCALE GENOMIC DNA]</scope>
    <source>
        <tissue evidence="1">Muscle</tissue>
    </source>
</reference>
<protein>
    <submittedName>
        <fullName evidence="1">Uncharacterized protein</fullName>
    </submittedName>
</protein>
<dbReference type="EMBL" id="VSRR010124870">
    <property type="protein sequence ID" value="MPD00895.1"/>
    <property type="molecule type" value="Genomic_DNA"/>
</dbReference>
<name>A0A5B7K849_PORTR</name>
<keyword evidence="2" id="KW-1185">Reference proteome</keyword>
<organism evidence="1 2">
    <name type="scientific">Portunus trituberculatus</name>
    <name type="common">Swimming crab</name>
    <name type="synonym">Neptunus trituberculatus</name>
    <dbReference type="NCBI Taxonomy" id="210409"/>
    <lineage>
        <taxon>Eukaryota</taxon>
        <taxon>Metazoa</taxon>
        <taxon>Ecdysozoa</taxon>
        <taxon>Arthropoda</taxon>
        <taxon>Crustacea</taxon>
        <taxon>Multicrustacea</taxon>
        <taxon>Malacostraca</taxon>
        <taxon>Eumalacostraca</taxon>
        <taxon>Eucarida</taxon>
        <taxon>Decapoda</taxon>
        <taxon>Pleocyemata</taxon>
        <taxon>Brachyura</taxon>
        <taxon>Eubrachyura</taxon>
        <taxon>Portunoidea</taxon>
        <taxon>Portunidae</taxon>
        <taxon>Portuninae</taxon>
        <taxon>Portunus</taxon>
    </lineage>
</organism>
<proteinExistence type="predicted"/>
<evidence type="ECO:0000313" key="2">
    <source>
        <dbReference type="Proteomes" id="UP000324222"/>
    </source>
</evidence>
<dbReference type="AlphaFoldDB" id="A0A5B7K849"/>
<dbReference type="Proteomes" id="UP000324222">
    <property type="component" value="Unassembled WGS sequence"/>
</dbReference>
<sequence>MKIRLIISGAIENGRGERTVSQSLRVHNSDELQLGHCKPHSATLHQGHVLGLLLARLSNTHNQ</sequence>